<sequence length="371" mass="41304">MGSATGTVTTPRLGGAARTGRRTDNHKNAEETPEGSRTGYPSAYDGLGESDVLELVDNDADLSPADPSSGLEDEAELAYDELSKDERAAAAAEYESNEGASEGETLQMWMRRTKNTRLLSAEEEIELANRVARGDQEAKDILTEANLRLVVSIARRYSVPGIALADLIQEGNIGLIRAVEKFDPTRGFRFSTYATWWIRRAIARAVINQGRTIRIPVYVAEMIHKVIKTSGLLRQQLSREPSVEEVSREMAVTPDRVNEIMRIAMEPLSLETPVGDKDSAQLADFVQAQGGATPSDVAINLIRREQLDQVLAKLTDRERDVVRMRFGLDDGAPRTLEEVGQHFHVTRERVRQIELRALKKLRRMGPMETKH</sequence>
<dbReference type="Pfam" id="PF04539">
    <property type="entry name" value="Sigma70_r3"/>
    <property type="match status" value="1"/>
</dbReference>
<keyword evidence="4 5" id="KW-0804">Transcription</keyword>
<dbReference type="PRINTS" id="PR00046">
    <property type="entry name" value="SIGMA70FCT"/>
</dbReference>
<dbReference type="PROSITE" id="PS00715">
    <property type="entry name" value="SIGMA70_1"/>
    <property type="match status" value="1"/>
</dbReference>
<gene>
    <name evidence="9" type="ORF">AVDCRST_MAG63-1425</name>
</gene>
<comment type="similarity">
    <text evidence="5">Belongs to the sigma-70 factor family.</text>
</comment>
<evidence type="ECO:0000259" key="7">
    <source>
        <dbReference type="PROSITE" id="PS00715"/>
    </source>
</evidence>
<dbReference type="InterPro" id="IPR050239">
    <property type="entry name" value="Sigma-70_RNA_pol_init_factors"/>
</dbReference>
<reference evidence="9" key="1">
    <citation type="submission" date="2020-02" db="EMBL/GenBank/DDBJ databases">
        <authorList>
            <person name="Meier V. D."/>
        </authorList>
    </citation>
    <scope>NUCLEOTIDE SEQUENCE</scope>
    <source>
        <strain evidence="9">AVDCRST_MAG63</strain>
    </source>
</reference>
<name>A0A6J4I5N1_9BACT</name>
<keyword evidence="2 5" id="KW-0731">Sigma factor</keyword>
<evidence type="ECO:0000256" key="1">
    <source>
        <dbReference type="ARBA" id="ARBA00023015"/>
    </source>
</evidence>
<comment type="function">
    <text evidence="5">Sigma factors are initiation factors that promote the attachment of RNA polymerase to specific initiation sites and are then released.</text>
</comment>
<dbReference type="NCBIfam" id="TIGR02937">
    <property type="entry name" value="sigma70-ECF"/>
    <property type="match status" value="1"/>
</dbReference>
<dbReference type="GO" id="GO:0016987">
    <property type="term" value="F:sigma factor activity"/>
    <property type="evidence" value="ECO:0007669"/>
    <property type="project" value="UniProtKB-KW"/>
</dbReference>
<dbReference type="CDD" id="cd06171">
    <property type="entry name" value="Sigma70_r4"/>
    <property type="match status" value="1"/>
</dbReference>
<dbReference type="Gene3D" id="1.10.601.10">
    <property type="entry name" value="RNA Polymerase Primary Sigma Factor"/>
    <property type="match status" value="1"/>
</dbReference>
<dbReference type="InterPro" id="IPR007627">
    <property type="entry name" value="RNA_pol_sigma70_r2"/>
</dbReference>
<evidence type="ECO:0000256" key="6">
    <source>
        <dbReference type="SAM" id="MobiDB-lite"/>
    </source>
</evidence>
<dbReference type="InterPro" id="IPR014284">
    <property type="entry name" value="RNA_pol_sigma-70_dom"/>
</dbReference>
<dbReference type="FunFam" id="1.10.601.10:FF:000001">
    <property type="entry name" value="RNA polymerase sigma factor SigA"/>
    <property type="match status" value="1"/>
</dbReference>
<dbReference type="PROSITE" id="PS00716">
    <property type="entry name" value="SIGMA70_2"/>
    <property type="match status" value="1"/>
</dbReference>
<proteinExistence type="inferred from homology"/>
<dbReference type="InterPro" id="IPR007630">
    <property type="entry name" value="RNA_pol_sigma70_r4"/>
</dbReference>
<dbReference type="InterPro" id="IPR009042">
    <property type="entry name" value="RNA_pol_sigma70_r1_2"/>
</dbReference>
<dbReference type="InterPro" id="IPR013324">
    <property type="entry name" value="RNA_pol_sigma_r3/r4-like"/>
</dbReference>
<dbReference type="PANTHER" id="PTHR30603:SF47">
    <property type="entry name" value="RNA POLYMERASE SIGMA FACTOR SIGD, CHLOROPLASTIC"/>
    <property type="match status" value="1"/>
</dbReference>
<dbReference type="GO" id="GO:0003677">
    <property type="term" value="F:DNA binding"/>
    <property type="evidence" value="ECO:0007669"/>
    <property type="project" value="UniProtKB-KW"/>
</dbReference>
<evidence type="ECO:0000256" key="2">
    <source>
        <dbReference type="ARBA" id="ARBA00023082"/>
    </source>
</evidence>
<dbReference type="Pfam" id="PF04542">
    <property type="entry name" value="Sigma70_r2"/>
    <property type="match status" value="1"/>
</dbReference>
<dbReference type="InterPro" id="IPR013325">
    <property type="entry name" value="RNA_pol_sigma_r2"/>
</dbReference>
<dbReference type="Pfam" id="PF04545">
    <property type="entry name" value="Sigma70_r4"/>
    <property type="match status" value="1"/>
</dbReference>
<dbReference type="InterPro" id="IPR000943">
    <property type="entry name" value="RNA_pol_sigma70"/>
</dbReference>
<evidence type="ECO:0000256" key="3">
    <source>
        <dbReference type="ARBA" id="ARBA00023125"/>
    </source>
</evidence>
<feature type="region of interest" description="Disordered" evidence="6">
    <location>
        <begin position="1"/>
        <end position="50"/>
    </location>
</feature>
<keyword evidence="3 5" id="KW-0238">DNA-binding</keyword>
<dbReference type="InterPro" id="IPR036388">
    <property type="entry name" value="WH-like_DNA-bd_sf"/>
</dbReference>
<organism evidence="9">
    <name type="scientific">uncultured Armatimonadetes bacterium</name>
    <dbReference type="NCBI Taxonomy" id="157466"/>
    <lineage>
        <taxon>Bacteria</taxon>
        <taxon>Bacillati</taxon>
        <taxon>Armatimonadota</taxon>
        <taxon>environmental samples</taxon>
    </lineage>
</organism>
<protein>
    <recommendedName>
        <fullName evidence="5">RNA polymerase sigma factor</fullName>
    </recommendedName>
</protein>
<dbReference type="GO" id="GO:0006352">
    <property type="term" value="P:DNA-templated transcription initiation"/>
    <property type="evidence" value="ECO:0007669"/>
    <property type="project" value="InterPro"/>
</dbReference>
<dbReference type="EMBL" id="CADCTO010000186">
    <property type="protein sequence ID" value="CAA9240990.1"/>
    <property type="molecule type" value="Genomic_DNA"/>
</dbReference>
<dbReference type="Pfam" id="PF00140">
    <property type="entry name" value="Sigma70_r1_2"/>
    <property type="match status" value="1"/>
</dbReference>
<keyword evidence="1 5" id="KW-0805">Transcription regulation</keyword>
<evidence type="ECO:0000313" key="9">
    <source>
        <dbReference type="EMBL" id="CAA9240990.1"/>
    </source>
</evidence>
<dbReference type="PANTHER" id="PTHR30603">
    <property type="entry name" value="RNA POLYMERASE SIGMA FACTOR RPO"/>
    <property type="match status" value="1"/>
</dbReference>
<accession>A0A6J4I5N1</accession>
<evidence type="ECO:0000259" key="8">
    <source>
        <dbReference type="PROSITE" id="PS00716"/>
    </source>
</evidence>
<dbReference type="AlphaFoldDB" id="A0A6J4I5N1"/>
<feature type="compositionally biased region" description="Low complexity" evidence="6">
    <location>
        <begin position="9"/>
        <end position="18"/>
    </location>
</feature>
<feature type="domain" description="RNA polymerase sigma-70" evidence="7">
    <location>
        <begin position="166"/>
        <end position="179"/>
    </location>
</feature>
<evidence type="ECO:0000256" key="5">
    <source>
        <dbReference type="RuleBase" id="RU362124"/>
    </source>
</evidence>
<dbReference type="SUPFAM" id="SSF88659">
    <property type="entry name" value="Sigma3 and sigma4 domains of RNA polymerase sigma factors"/>
    <property type="match status" value="2"/>
</dbReference>
<feature type="compositionally biased region" description="Basic and acidic residues" evidence="6">
    <location>
        <begin position="21"/>
        <end position="30"/>
    </location>
</feature>
<dbReference type="InterPro" id="IPR007624">
    <property type="entry name" value="RNA_pol_sigma70_r3"/>
</dbReference>
<feature type="domain" description="RNA polymerase sigma-70" evidence="8">
    <location>
        <begin position="335"/>
        <end position="361"/>
    </location>
</feature>
<dbReference type="Gene3D" id="1.10.10.10">
    <property type="entry name" value="Winged helix-like DNA-binding domain superfamily/Winged helix DNA-binding domain"/>
    <property type="match status" value="2"/>
</dbReference>
<evidence type="ECO:0000256" key="4">
    <source>
        <dbReference type="ARBA" id="ARBA00023163"/>
    </source>
</evidence>
<dbReference type="SUPFAM" id="SSF88946">
    <property type="entry name" value="Sigma2 domain of RNA polymerase sigma factors"/>
    <property type="match status" value="1"/>
</dbReference>